<organism evidence="2 3">
    <name type="scientific">Dipteronia dyeriana</name>
    <dbReference type="NCBI Taxonomy" id="168575"/>
    <lineage>
        <taxon>Eukaryota</taxon>
        <taxon>Viridiplantae</taxon>
        <taxon>Streptophyta</taxon>
        <taxon>Embryophyta</taxon>
        <taxon>Tracheophyta</taxon>
        <taxon>Spermatophyta</taxon>
        <taxon>Magnoliopsida</taxon>
        <taxon>eudicotyledons</taxon>
        <taxon>Gunneridae</taxon>
        <taxon>Pentapetalae</taxon>
        <taxon>rosids</taxon>
        <taxon>malvids</taxon>
        <taxon>Sapindales</taxon>
        <taxon>Sapindaceae</taxon>
        <taxon>Hippocastanoideae</taxon>
        <taxon>Acereae</taxon>
        <taxon>Dipteronia</taxon>
    </lineage>
</organism>
<accession>A0AAE0CH06</accession>
<dbReference type="AlphaFoldDB" id="A0AAE0CH06"/>
<comment type="caution">
    <text evidence="2">The sequence shown here is derived from an EMBL/GenBank/DDBJ whole genome shotgun (WGS) entry which is preliminary data.</text>
</comment>
<dbReference type="EMBL" id="JANJYI010000004">
    <property type="protein sequence ID" value="KAK2651611.1"/>
    <property type="molecule type" value="Genomic_DNA"/>
</dbReference>
<evidence type="ECO:0000313" key="3">
    <source>
        <dbReference type="Proteomes" id="UP001280121"/>
    </source>
</evidence>
<gene>
    <name evidence="2" type="ORF">Ddye_011467</name>
</gene>
<keyword evidence="3" id="KW-1185">Reference proteome</keyword>
<name>A0AAE0CH06_9ROSI</name>
<evidence type="ECO:0000256" key="1">
    <source>
        <dbReference type="SAM" id="MobiDB-lite"/>
    </source>
</evidence>
<feature type="region of interest" description="Disordered" evidence="1">
    <location>
        <begin position="65"/>
        <end position="87"/>
    </location>
</feature>
<evidence type="ECO:0000313" key="2">
    <source>
        <dbReference type="EMBL" id="KAK2651611.1"/>
    </source>
</evidence>
<protein>
    <submittedName>
        <fullName evidence="2">Uncharacterized protein</fullName>
    </submittedName>
</protein>
<sequence length="120" mass="12962">MKRDNEIDFVFWYDSPFKEIYKDIVMRVNGGGGGGGGGVGHVHKPPPIVPISDLHDNIGCYITDSDTKDENPNELDYPSSPDETFVRGKKGANVEDGIRGTHNCGGVRGGHDLFLAALSC</sequence>
<proteinExistence type="predicted"/>
<dbReference type="Proteomes" id="UP001280121">
    <property type="component" value="Unassembled WGS sequence"/>
</dbReference>
<reference evidence="2" key="1">
    <citation type="journal article" date="2023" name="Plant J.">
        <title>Genome sequences and population genomics provide insights into the demographic history, inbreeding, and mutation load of two 'living fossil' tree species of Dipteronia.</title>
        <authorList>
            <person name="Feng Y."/>
            <person name="Comes H.P."/>
            <person name="Chen J."/>
            <person name="Zhu S."/>
            <person name="Lu R."/>
            <person name="Zhang X."/>
            <person name="Li P."/>
            <person name="Qiu J."/>
            <person name="Olsen K.M."/>
            <person name="Qiu Y."/>
        </authorList>
    </citation>
    <scope>NUCLEOTIDE SEQUENCE</scope>
    <source>
        <strain evidence="2">KIB01</strain>
    </source>
</reference>